<dbReference type="AlphaFoldDB" id="C4J868"/>
<protein>
    <submittedName>
        <fullName evidence="1">Uncharacterized protein</fullName>
    </submittedName>
</protein>
<evidence type="ECO:0000313" key="1">
    <source>
        <dbReference type="EMBL" id="ACR37368.1"/>
    </source>
</evidence>
<sequence length="52" mass="5692">MEASRAQAKAYLLMGGRFAGATATGTASVAVLMAKCRWCRPTDHRRVLSVWH</sequence>
<reference evidence="1" key="2">
    <citation type="submission" date="2012-06" db="EMBL/GenBank/DDBJ databases">
        <authorList>
            <person name="Yu Y."/>
            <person name="Currie J."/>
            <person name="Lomeli R."/>
            <person name="Angelova A."/>
            <person name="Collura K."/>
            <person name="Wissotski M."/>
            <person name="Campos D."/>
            <person name="Kudrna D."/>
            <person name="Golser W."/>
            <person name="Ashely E."/>
            <person name="Descour A."/>
            <person name="Fernandes J."/>
            <person name="Soderlund C."/>
            <person name="Walbot V."/>
        </authorList>
    </citation>
    <scope>NUCLEOTIDE SEQUENCE</scope>
    <source>
        <strain evidence="1">B73</strain>
    </source>
</reference>
<reference evidence="1" key="1">
    <citation type="journal article" date="2009" name="PLoS Genet.">
        <title>Sequencing, mapping, and analysis of 27,455 maize full-length cDNAs.</title>
        <authorList>
            <person name="Soderlund C."/>
            <person name="Descour A."/>
            <person name="Kudrna D."/>
            <person name="Bomhoff M."/>
            <person name="Boyd L."/>
            <person name="Currie J."/>
            <person name="Angelova A."/>
            <person name="Collura K."/>
            <person name="Wissotski M."/>
            <person name="Ashley E."/>
            <person name="Morrow D."/>
            <person name="Fernandes J."/>
            <person name="Walbot V."/>
            <person name="Yu Y."/>
        </authorList>
    </citation>
    <scope>NUCLEOTIDE SEQUENCE</scope>
    <source>
        <strain evidence="1">B73</strain>
    </source>
</reference>
<name>C4J868_MAIZE</name>
<organism evidence="1">
    <name type="scientific">Zea mays</name>
    <name type="common">Maize</name>
    <dbReference type="NCBI Taxonomy" id="4577"/>
    <lineage>
        <taxon>Eukaryota</taxon>
        <taxon>Viridiplantae</taxon>
        <taxon>Streptophyta</taxon>
        <taxon>Embryophyta</taxon>
        <taxon>Tracheophyta</taxon>
        <taxon>Spermatophyta</taxon>
        <taxon>Magnoliopsida</taxon>
        <taxon>Liliopsida</taxon>
        <taxon>Poales</taxon>
        <taxon>Poaceae</taxon>
        <taxon>PACMAD clade</taxon>
        <taxon>Panicoideae</taxon>
        <taxon>Andropogonodae</taxon>
        <taxon>Andropogoneae</taxon>
        <taxon>Tripsacinae</taxon>
        <taxon>Zea</taxon>
    </lineage>
</organism>
<accession>C4J868</accession>
<proteinExistence type="evidence at transcript level"/>
<dbReference type="EMBL" id="BT087015">
    <property type="protein sequence ID" value="ACR37368.1"/>
    <property type="molecule type" value="mRNA"/>
</dbReference>